<keyword evidence="1" id="KW-0732">Signal</keyword>
<comment type="caution">
    <text evidence="2">The sequence shown here is derived from an EMBL/GenBank/DDBJ whole genome shotgun (WGS) entry which is preliminary data.</text>
</comment>
<dbReference type="Proteomes" id="UP001550628">
    <property type="component" value="Unassembled WGS sequence"/>
</dbReference>
<proteinExistence type="predicted"/>
<gene>
    <name evidence="2" type="ORF">ABZ510_18885</name>
</gene>
<name>A0ABV2WST1_9NOCA</name>
<organism evidence="2 3">
    <name type="scientific">Nocardia rhamnosiphila</name>
    <dbReference type="NCBI Taxonomy" id="426716"/>
    <lineage>
        <taxon>Bacteria</taxon>
        <taxon>Bacillati</taxon>
        <taxon>Actinomycetota</taxon>
        <taxon>Actinomycetes</taxon>
        <taxon>Mycobacteriales</taxon>
        <taxon>Nocardiaceae</taxon>
        <taxon>Nocardia</taxon>
    </lineage>
</organism>
<keyword evidence="3" id="KW-1185">Reference proteome</keyword>
<protein>
    <recommendedName>
        <fullName evidence="4">Secreted protein</fullName>
    </recommendedName>
</protein>
<dbReference type="RefSeq" id="WP_356960009.1">
    <property type="nucleotide sequence ID" value="NZ_JBEXYG010000011.1"/>
</dbReference>
<feature type="chain" id="PRO_5046632547" description="Secreted protein" evidence="1">
    <location>
        <begin position="21"/>
        <end position="124"/>
    </location>
</feature>
<evidence type="ECO:0000256" key="1">
    <source>
        <dbReference type="SAM" id="SignalP"/>
    </source>
</evidence>
<accession>A0ABV2WST1</accession>
<sequence>MRAGTFLIAGAVLSAATVLGGGIAAAEPADHISHDGVYRVGVDIRPGTWESPGPADPARSCDWRRLRLVEGDNTDMSYIIENNYTRLGPIRVTVKPTDAGFKTENCGPWRMVPPAPAPSGSAGR</sequence>
<evidence type="ECO:0000313" key="3">
    <source>
        <dbReference type="Proteomes" id="UP001550628"/>
    </source>
</evidence>
<evidence type="ECO:0000313" key="2">
    <source>
        <dbReference type="EMBL" id="MEU1953916.1"/>
    </source>
</evidence>
<feature type="signal peptide" evidence="1">
    <location>
        <begin position="1"/>
        <end position="20"/>
    </location>
</feature>
<reference evidence="2 3" key="1">
    <citation type="submission" date="2024-06" db="EMBL/GenBank/DDBJ databases">
        <title>The Natural Products Discovery Center: Release of the First 8490 Sequenced Strains for Exploring Actinobacteria Biosynthetic Diversity.</title>
        <authorList>
            <person name="Kalkreuter E."/>
            <person name="Kautsar S.A."/>
            <person name="Yang D."/>
            <person name="Bader C.D."/>
            <person name="Teijaro C.N."/>
            <person name="Fluegel L."/>
            <person name="Davis C.M."/>
            <person name="Simpson J.R."/>
            <person name="Lauterbach L."/>
            <person name="Steele A.D."/>
            <person name="Gui C."/>
            <person name="Meng S."/>
            <person name="Li G."/>
            <person name="Viehrig K."/>
            <person name="Ye F."/>
            <person name="Su P."/>
            <person name="Kiefer A.F."/>
            <person name="Nichols A."/>
            <person name="Cepeda A.J."/>
            <person name="Yan W."/>
            <person name="Fan B."/>
            <person name="Jiang Y."/>
            <person name="Adhikari A."/>
            <person name="Zheng C.-J."/>
            <person name="Schuster L."/>
            <person name="Cowan T.M."/>
            <person name="Smanski M.J."/>
            <person name="Chevrette M.G."/>
            <person name="De Carvalho L.P.S."/>
            <person name="Shen B."/>
        </authorList>
    </citation>
    <scope>NUCLEOTIDE SEQUENCE [LARGE SCALE GENOMIC DNA]</scope>
    <source>
        <strain evidence="2 3">NPDC019708</strain>
    </source>
</reference>
<dbReference type="EMBL" id="JBEYBF010000012">
    <property type="protein sequence ID" value="MEU1953916.1"/>
    <property type="molecule type" value="Genomic_DNA"/>
</dbReference>
<evidence type="ECO:0008006" key="4">
    <source>
        <dbReference type="Google" id="ProtNLM"/>
    </source>
</evidence>